<dbReference type="EMBL" id="JARKIB010000007">
    <property type="protein sequence ID" value="KAJ7778269.1"/>
    <property type="molecule type" value="Genomic_DNA"/>
</dbReference>
<sequence>MVVASMPSSRLWLAIVFLWCHLPLLLAQVPAGNGLPSASWIWTAQPTTGNVGFIKTFGSANGKTATSALFTISVVNSFTLWVNNEPIGTSGSGVDDWKTAQVFSAALNASTNSISILAVNNNTAGGPPPGLIASIVVNYSDGTIDLVVSDSSWGVNSVLPADFPAVSVPAQFIFATVVGTYGSGSWGSSLSIPATNPNTQLATLKAATWIWSVSGAAVSAPAATVGFRKTVATPAGKTAQSGQILIAGDDSFEVWLNTQFIGRPPGAPVDPFYGNALLYEVDLAPTSNVFTVFGINEGGPAGFAASLTIQYSDGSDSVVGTDTTWNYANYTTTPAFLALPDSALASSFGIAEPAATMLVCVSNALPAAKVPKGPFASGTVLPSSSPSASASASAPPTPAHHSSNVGVIVGPVVGVLALIALGVIIFFWLRRRRASRDAANVPPVMSGLQPEQHPLQSQNYTATSYSYPSHVATGQGSYAAYPQSTPGTEYTPYPQPAVEPWIAPQVAPVTPPISAKREMMLANAAVASSAASTTSGTTGRSPPSSNLGRHRESAEPAPPSYFAQH</sequence>
<evidence type="ECO:0000313" key="5">
    <source>
        <dbReference type="Proteomes" id="UP001215598"/>
    </source>
</evidence>
<evidence type="ECO:0000256" key="3">
    <source>
        <dbReference type="SAM" id="SignalP"/>
    </source>
</evidence>
<keyword evidence="3" id="KW-0732">Signal</keyword>
<evidence type="ECO:0000313" key="4">
    <source>
        <dbReference type="EMBL" id="KAJ7778269.1"/>
    </source>
</evidence>
<evidence type="ECO:0000256" key="2">
    <source>
        <dbReference type="SAM" id="Phobius"/>
    </source>
</evidence>
<feature type="region of interest" description="Disordered" evidence="1">
    <location>
        <begin position="524"/>
        <end position="565"/>
    </location>
</feature>
<feature type="transmembrane region" description="Helical" evidence="2">
    <location>
        <begin position="405"/>
        <end position="429"/>
    </location>
</feature>
<organism evidence="4 5">
    <name type="scientific">Mycena metata</name>
    <dbReference type="NCBI Taxonomy" id="1033252"/>
    <lineage>
        <taxon>Eukaryota</taxon>
        <taxon>Fungi</taxon>
        <taxon>Dikarya</taxon>
        <taxon>Basidiomycota</taxon>
        <taxon>Agaricomycotina</taxon>
        <taxon>Agaricomycetes</taxon>
        <taxon>Agaricomycetidae</taxon>
        <taxon>Agaricales</taxon>
        <taxon>Marasmiineae</taxon>
        <taxon>Mycenaceae</taxon>
        <taxon>Mycena</taxon>
    </lineage>
</organism>
<protein>
    <submittedName>
        <fullName evidence="4">Uncharacterized protein</fullName>
    </submittedName>
</protein>
<evidence type="ECO:0000256" key="1">
    <source>
        <dbReference type="SAM" id="MobiDB-lite"/>
    </source>
</evidence>
<keyword evidence="2" id="KW-0812">Transmembrane</keyword>
<dbReference type="AlphaFoldDB" id="A0AAD7K4F9"/>
<gene>
    <name evidence="4" type="ORF">B0H16DRAFT_882139</name>
</gene>
<feature type="chain" id="PRO_5041935224" evidence="3">
    <location>
        <begin position="28"/>
        <end position="565"/>
    </location>
</feature>
<comment type="caution">
    <text evidence="4">The sequence shown here is derived from an EMBL/GenBank/DDBJ whole genome shotgun (WGS) entry which is preliminary data.</text>
</comment>
<feature type="signal peptide" evidence="3">
    <location>
        <begin position="1"/>
        <end position="27"/>
    </location>
</feature>
<keyword evidence="2" id="KW-1133">Transmembrane helix</keyword>
<reference evidence="4" key="1">
    <citation type="submission" date="2023-03" db="EMBL/GenBank/DDBJ databases">
        <title>Massive genome expansion in bonnet fungi (Mycena s.s.) driven by repeated elements and novel gene families across ecological guilds.</title>
        <authorList>
            <consortium name="Lawrence Berkeley National Laboratory"/>
            <person name="Harder C.B."/>
            <person name="Miyauchi S."/>
            <person name="Viragh M."/>
            <person name="Kuo A."/>
            <person name="Thoen E."/>
            <person name="Andreopoulos B."/>
            <person name="Lu D."/>
            <person name="Skrede I."/>
            <person name="Drula E."/>
            <person name="Henrissat B."/>
            <person name="Morin E."/>
            <person name="Kohler A."/>
            <person name="Barry K."/>
            <person name="LaButti K."/>
            <person name="Morin E."/>
            <person name="Salamov A."/>
            <person name="Lipzen A."/>
            <person name="Mereny Z."/>
            <person name="Hegedus B."/>
            <person name="Baldrian P."/>
            <person name="Stursova M."/>
            <person name="Weitz H."/>
            <person name="Taylor A."/>
            <person name="Grigoriev I.V."/>
            <person name="Nagy L.G."/>
            <person name="Martin F."/>
            <person name="Kauserud H."/>
        </authorList>
    </citation>
    <scope>NUCLEOTIDE SEQUENCE</scope>
    <source>
        <strain evidence="4">CBHHK182m</strain>
    </source>
</reference>
<dbReference type="Proteomes" id="UP001215598">
    <property type="component" value="Unassembled WGS sequence"/>
</dbReference>
<keyword evidence="2" id="KW-0472">Membrane</keyword>
<accession>A0AAD7K4F9</accession>
<dbReference type="Gene3D" id="2.60.120.260">
    <property type="entry name" value="Galactose-binding domain-like"/>
    <property type="match status" value="2"/>
</dbReference>
<keyword evidence="5" id="KW-1185">Reference proteome</keyword>
<proteinExistence type="predicted"/>
<feature type="compositionally biased region" description="Low complexity" evidence="1">
    <location>
        <begin position="524"/>
        <end position="546"/>
    </location>
</feature>
<name>A0AAD7K4F9_9AGAR</name>